<evidence type="ECO:0000256" key="6">
    <source>
        <dbReference type="RuleBase" id="RU368092"/>
    </source>
</evidence>
<comment type="subunit">
    <text evidence="6">Dimer of large and small chains.</text>
</comment>
<dbReference type="PATRIC" id="fig|1685124.3.peg.280"/>
<dbReference type="GO" id="GO:0009097">
    <property type="term" value="P:isoleucine biosynthetic process"/>
    <property type="evidence" value="ECO:0007669"/>
    <property type="project" value="UniProtKB-UniRule"/>
</dbReference>
<dbReference type="InterPro" id="IPR019455">
    <property type="entry name" value="Acetolactate_synth_ssu_C"/>
</dbReference>
<dbReference type="InterPro" id="IPR004789">
    <property type="entry name" value="Acetalactate_synth_ssu"/>
</dbReference>
<dbReference type="GO" id="GO:0009099">
    <property type="term" value="P:L-valine biosynthetic process"/>
    <property type="evidence" value="ECO:0007669"/>
    <property type="project" value="UniProtKB-UniRule"/>
</dbReference>
<dbReference type="Gene3D" id="3.30.70.260">
    <property type="match status" value="1"/>
</dbReference>
<comment type="similarity">
    <text evidence="3 6">Belongs to the acetolactate synthase small subunit family.</text>
</comment>
<dbReference type="UniPathway" id="UPA00049">
    <property type="reaction ID" value="UER00059"/>
</dbReference>
<proteinExistence type="inferred from homology"/>
<reference evidence="8 9" key="1">
    <citation type="submission" date="2015-06" db="EMBL/GenBank/DDBJ databases">
        <title>New insights into the roles of widespread benthic archaea in carbon and nitrogen cycling.</title>
        <authorList>
            <person name="Lazar C.S."/>
            <person name="Baker B.J."/>
            <person name="Seitz K.W."/>
            <person name="Hyde A.S."/>
            <person name="Dick G.J."/>
            <person name="Hinrichs K.-U."/>
            <person name="Teske A.P."/>
        </authorList>
    </citation>
    <scope>NUCLEOTIDE SEQUENCE [LARGE SCALE GENOMIC DNA]</scope>
    <source>
        <strain evidence="8">SG8-32-1</strain>
    </source>
</reference>
<dbReference type="InterPro" id="IPR045865">
    <property type="entry name" value="ACT-like_dom_sf"/>
</dbReference>
<evidence type="ECO:0000256" key="2">
    <source>
        <dbReference type="ARBA" id="ARBA00005025"/>
    </source>
</evidence>
<evidence type="ECO:0000313" key="9">
    <source>
        <dbReference type="Proteomes" id="UP000037237"/>
    </source>
</evidence>
<dbReference type="PANTHER" id="PTHR30239:SF0">
    <property type="entry name" value="ACETOLACTATE SYNTHASE SMALL SUBUNIT 1, CHLOROPLASTIC"/>
    <property type="match status" value="1"/>
</dbReference>
<comment type="function">
    <text evidence="6">Catalyzes the conversion of 2 pyruvate molecules into acetolactate in the first common step of the biosynthetic pathway of the branched-amino acids such as leucine, isoleucine, and valine.</text>
</comment>
<dbReference type="EMBL" id="LFWU01000035">
    <property type="protein sequence ID" value="KON33241.1"/>
    <property type="molecule type" value="Genomic_DNA"/>
</dbReference>
<gene>
    <name evidence="8" type="ORF">AC477_01755</name>
</gene>
<dbReference type="GO" id="GO:1990610">
    <property type="term" value="F:acetolactate synthase regulator activity"/>
    <property type="evidence" value="ECO:0007669"/>
    <property type="project" value="UniProtKB-UniRule"/>
</dbReference>
<name>A0A0M0BYJ8_9ARCH</name>
<dbReference type="EC" id="2.2.1.6" evidence="6"/>
<organism evidence="8 9">
    <name type="scientific">miscellaneous Crenarchaeota group-1 archaeon SG8-32-1</name>
    <dbReference type="NCBI Taxonomy" id="1685124"/>
    <lineage>
        <taxon>Archaea</taxon>
        <taxon>Candidatus Bathyarchaeota</taxon>
        <taxon>MCG-1</taxon>
    </lineage>
</organism>
<comment type="caution">
    <text evidence="8">The sequence shown here is derived from an EMBL/GenBank/DDBJ whole genome shotgun (WGS) entry which is preliminary data.</text>
</comment>
<dbReference type="Proteomes" id="UP000037237">
    <property type="component" value="Unassembled WGS sequence"/>
</dbReference>
<sequence>MSKEHSHIISTIVEHKPGVLYTVSNLFRRRGFNIDNISVGPAEEVGLARMTIMVRGDDRTIEQVIKQLNKLIDVIKVTRLNPEHSVTRELALIKVNAINTKARSDIINYADIFRARVVDVSPDSLMMELTGTSDKIDAFINLMKPFGVKEVARTGKTALSRGVKSVIIDD</sequence>
<evidence type="ECO:0000256" key="4">
    <source>
        <dbReference type="ARBA" id="ARBA00022605"/>
    </source>
</evidence>
<evidence type="ECO:0000313" key="8">
    <source>
        <dbReference type="EMBL" id="KON33241.1"/>
    </source>
</evidence>
<keyword evidence="6" id="KW-0808">Transferase</keyword>
<feature type="domain" description="ACT" evidence="7">
    <location>
        <begin position="8"/>
        <end position="82"/>
    </location>
</feature>
<keyword evidence="5 6" id="KW-0100">Branched-chain amino acid biosynthesis</keyword>
<dbReference type="PANTHER" id="PTHR30239">
    <property type="entry name" value="ACETOLACTATE SYNTHASE SMALL SUBUNIT"/>
    <property type="match status" value="1"/>
</dbReference>
<dbReference type="NCBIfam" id="NF008864">
    <property type="entry name" value="PRK11895.1"/>
    <property type="match status" value="1"/>
</dbReference>
<comment type="pathway">
    <text evidence="2 6">Amino-acid biosynthesis; L-valine biosynthesis; L-valine from pyruvate: step 1/4.</text>
</comment>
<dbReference type="Gene3D" id="3.30.70.1150">
    <property type="entry name" value="ACT-like. Chain A, domain 2"/>
    <property type="match status" value="1"/>
</dbReference>
<comment type="pathway">
    <text evidence="1 6">Amino-acid biosynthesis; L-isoleucine biosynthesis; L-isoleucine from 2-oxobutanoate: step 1/4.</text>
</comment>
<dbReference type="CDD" id="cd04878">
    <property type="entry name" value="ACT_AHAS"/>
    <property type="match status" value="1"/>
</dbReference>
<dbReference type="FunFam" id="3.30.70.1150:FF:000001">
    <property type="entry name" value="Acetolactate synthase small subunit"/>
    <property type="match status" value="1"/>
</dbReference>
<dbReference type="GO" id="GO:0005829">
    <property type="term" value="C:cytosol"/>
    <property type="evidence" value="ECO:0007669"/>
    <property type="project" value="TreeGrafter"/>
</dbReference>
<dbReference type="InterPro" id="IPR027271">
    <property type="entry name" value="Acetolactate_synth/TF_NikR_C"/>
</dbReference>
<comment type="catalytic activity">
    <reaction evidence="6">
        <text>2 pyruvate + H(+) = (2S)-2-acetolactate + CO2</text>
        <dbReference type="Rhea" id="RHEA:25249"/>
        <dbReference type="ChEBI" id="CHEBI:15361"/>
        <dbReference type="ChEBI" id="CHEBI:15378"/>
        <dbReference type="ChEBI" id="CHEBI:16526"/>
        <dbReference type="ChEBI" id="CHEBI:58476"/>
        <dbReference type="EC" id="2.2.1.6"/>
    </reaction>
</comment>
<dbReference type="Pfam" id="PF22629">
    <property type="entry name" value="ACT_AHAS_ss"/>
    <property type="match status" value="1"/>
</dbReference>
<keyword evidence="4 6" id="KW-0028">Amino-acid biosynthesis</keyword>
<dbReference type="SUPFAM" id="SSF55021">
    <property type="entry name" value="ACT-like"/>
    <property type="match status" value="2"/>
</dbReference>
<evidence type="ECO:0000256" key="3">
    <source>
        <dbReference type="ARBA" id="ARBA00006341"/>
    </source>
</evidence>
<accession>A0A0M0BYJ8</accession>
<dbReference type="FunFam" id="3.30.70.260:FF:000001">
    <property type="entry name" value="Acetolactate synthase, small subunit"/>
    <property type="match status" value="1"/>
</dbReference>
<evidence type="ECO:0000256" key="1">
    <source>
        <dbReference type="ARBA" id="ARBA00004974"/>
    </source>
</evidence>
<evidence type="ECO:0000259" key="7">
    <source>
        <dbReference type="PROSITE" id="PS51671"/>
    </source>
</evidence>
<protein>
    <recommendedName>
        <fullName evidence="6">Acetolactate synthase small subunit</fullName>
        <shortName evidence="6">AHAS</shortName>
        <shortName evidence="6">ALS</shortName>
        <ecNumber evidence="6">2.2.1.6</ecNumber>
    </recommendedName>
    <alternativeName>
        <fullName evidence="6">Acetohydroxy-acid synthase small subunit</fullName>
    </alternativeName>
</protein>
<evidence type="ECO:0000256" key="5">
    <source>
        <dbReference type="ARBA" id="ARBA00023304"/>
    </source>
</evidence>
<dbReference type="UniPathway" id="UPA00047">
    <property type="reaction ID" value="UER00055"/>
</dbReference>
<dbReference type="InterPro" id="IPR002912">
    <property type="entry name" value="ACT_dom"/>
</dbReference>
<dbReference type="Pfam" id="PF10369">
    <property type="entry name" value="ALS_ss_C"/>
    <property type="match status" value="1"/>
</dbReference>
<dbReference type="InterPro" id="IPR039557">
    <property type="entry name" value="AHAS_ACT"/>
</dbReference>
<dbReference type="GO" id="GO:0003984">
    <property type="term" value="F:acetolactate synthase activity"/>
    <property type="evidence" value="ECO:0007669"/>
    <property type="project" value="UniProtKB-UniRule"/>
</dbReference>
<dbReference type="AlphaFoldDB" id="A0A0M0BYJ8"/>
<dbReference type="InterPro" id="IPR054480">
    <property type="entry name" value="AHAS_small-like_ACT"/>
</dbReference>
<dbReference type="NCBIfam" id="TIGR00119">
    <property type="entry name" value="acolac_sm"/>
    <property type="match status" value="1"/>
</dbReference>
<dbReference type="PROSITE" id="PS51671">
    <property type="entry name" value="ACT"/>
    <property type="match status" value="1"/>
</dbReference>